<keyword evidence="1" id="KW-0862">Zinc</keyword>
<dbReference type="GO" id="GO:0008270">
    <property type="term" value="F:zinc ion binding"/>
    <property type="evidence" value="ECO:0007669"/>
    <property type="project" value="UniProtKB-UniRule"/>
</dbReference>
<dbReference type="SMART" id="SM00868">
    <property type="entry name" value="zf-AD"/>
    <property type="match status" value="1"/>
</dbReference>
<dbReference type="PROSITE" id="PS51915">
    <property type="entry name" value="ZAD"/>
    <property type="match status" value="1"/>
</dbReference>
<proteinExistence type="predicted"/>
<dbReference type="Pfam" id="PF07776">
    <property type="entry name" value="zf-AD"/>
    <property type="match status" value="1"/>
</dbReference>
<feature type="region of interest" description="Disordered" evidence="2">
    <location>
        <begin position="719"/>
        <end position="739"/>
    </location>
</feature>
<feature type="binding site" evidence="1">
    <location>
        <position position="54"/>
    </location>
    <ligand>
        <name>Zn(2+)</name>
        <dbReference type="ChEBI" id="CHEBI:29105"/>
    </ligand>
</feature>
<protein>
    <recommendedName>
        <fullName evidence="3">ZAD domain-containing protein</fullName>
    </recommendedName>
</protein>
<feature type="binding site" evidence="1">
    <location>
        <position position="15"/>
    </location>
    <ligand>
        <name>Zn(2+)</name>
        <dbReference type="ChEBI" id="CHEBI:29105"/>
    </ligand>
</feature>
<dbReference type="InterPro" id="IPR012934">
    <property type="entry name" value="Znf_AD"/>
</dbReference>
<feature type="domain" description="ZAD" evidence="3">
    <location>
        <begin position="10"/>
        <end position="81"/>
    </location>
</feature>
<accession>A0A1Q3F1C9</accession>
<dbReference type="Gene3D" id="3.40.1800.20">
    <property type="match status" value="1"/>
</dbReference>
<organism evidence="4">
    <name type="scientific">Culex tarsalis</name>
    <name type="common">Encephalitis mosquito</name>
    <dbReference type="NCBI Taxonomy" id="7177"/>
    <lineage>
        <taxon>Eukaryota</taxon>
        <taxon>Metazoa</taxon>
        <taxon>Ecdysozoa</taxon>
        <taxon>Arthropoda</taxon>
        <taxon>Hexapoda</taxon>
        <taxon>Insecta</taxon>
        <taxon>Pterygota</taxon>
        <taxon>Neoptera</taxon>
        <taxon>Endopterygota</taxon>
        <taxon>Diptera</taxon>
        <taxon>Nematocera</taxon>
        <taxon>Culicoidea</taxon>
        <taxon>Culicidae</taxon>
        <taxon>Culicinae</taxon>
        <taxon>Culicini</taxon>
        <taxon>Culex</taxon>
        <taxon>Culex</taxon>
    </lineage>
</organism>
<feature type="binding site" evidence="1">
    <location>
        <position position="12"/>
    </location>
    <ligand>
        <name>Zn(2+)</name>
        <dbReference type="ChEBI" id="CHEBI:29105"/>
    </ligand>
</feature>
<evidence type="ECO:0000259" key="3">
    <source>
        <dbReference type="PROSITE" id="PS51915"/>
    </source>
</evidence>
<keyword evidence="1" id="KW-0479">Metal-binding</keyword>
<feature type="binding site" evidence="1">
    <location>
        <position position="57"/>
    </location>
    <ligand>
        <name>Zn(2+)</name>
        <dbReference type="ChEBI" id="CHEBI:29105"/>
    </ligand>
</feature>
<reference evidence="4" key="1">
    <citation type="submission" date="2017-01" db="EMBL/GenBank/DDBJ databases">
        <title>A deep insight into the sialotranscriptome of adult male and female Cluex tarsalis mosquitoes.</title>
        <authorList>
            <person name="Ribeiro J.M."/>
            <person name="Moreira F."/>
            <person name="Bernard K.A."/>
            <person name="Calvo E."/>
        </authorList>
    </citation>
    <scope>NUCLEOTIDE SEQUENCE</scope>
    <source>
        <strain evidence="4">Kern County</strain>
        <tissue evidence="4">Salivary glands</tissue>
    </source>
</reference>
<evidence type="ECO:0000313" key="4">
    <source>
        <dbReference type="EMBL" id="JAV21365.1"/>
    </source>
</evidence>
<evidence type="ECO:0000256" key="2">
    <source>
        <dbReference type="SAM" id="MobiDB-lite"/>
    </source>
</evidence>
<dbReference type="SUPFAM" id="SSF57716">
    <property type="entry name" value="Glucocorticoid receptor-like (DNA-binding domain)"/>
    <property type="match status" value="1"/>
</dbReference>
<evidence type="ECO:0000256" key="1">
    <source>
        <dbReference type="PROSITE-ProRule" id="PRU01263"/>
    </source>
</evidence>
<sequence>MVTSMEDFRNTCRLCFLRGQQLEDSFAVEQLTSKIEHCLGITISPVDFPATLVCSRCITLLNHFHHFKQLCLGYEQTFREIVRKHREVIPSYPPMVVIKPEPPEHPPYQPIELEPLDVKPEPVSEGYDEAIPSTSGYVPPSASNVTPPLITPIKIEDLQGNTLQRQPAKRSRNLNDATASDIPSEPLRMVYDGHRYTLVEFFPDGTSLWRCWGYTCKKLLHISPEGLIHTRKDSVEHSHPPGITSVNEVTVEGRHELYAVFDDVHSCTMMVFRNALWGVTPGAGCFIATCREIVASERRTCGAKVRIQVGYASFEMLTPKCSGHGTALQYLIRRTAEPLEGDAIVWDEYRRMYPFYLSDGSVLEGSRYYHMYIGGFRYTNQSLLWTGGSLLRCAQQKCPAKGRLMTSGLFVAPTHPHEVAEHLQGMIWSVQRQQQERFLVHITHKKTMATLHYNTYSYALRDERRNVWCCYPDSCNASLRIEGDFERVVDVIEHTHDGTLTVIRDDETPESELVLVPAKGNRKRPRDASASTVEEVRAPCEIDASTVSPKLAALCQLLVKKTAKQLEYTVPRTIPLLHHFNFHTYSKRTVQPDGKIKLECYKFRCPGRTVLNATDQSILSSTEHSHPKTFTNYGTIQDVATGTPHLYIFINGTQKKNVTYFVCNGFRYNCMAKGSVREANSEWICAKCSVRIMLSDGFSTIEQSSTHDHDPTDMIIPFAENPSQTPEAATSTDSQPSSWDEVIWGDHRYTSAIHMRRLNRIKWQCCQRKDCRGAVFQCTDGSFEVVTPHDHEGPVQWLGEARFDRELKMMDRYAILKAGERPKCRTLIFQNQKYYEGNVNEWVCVRKLCSGKLLASQDYGELQLIEGHCHQPMKTAIRFHHES</sequence>
<dbReference type="GO" id="GO:0005634">
    <property type="term" value="C:nucleus"/>
    <property type="evidence" value="ECO:0007669"/>
    <property type="project" value="InterPro"/>
</dbReference>
<feature type="compositionally biased region" description="Polar residues" evidence="2">
    <location>
        <begin position="721"/>
        <end position="738"/>
    </location>
</feature>
<dbReference type="EMBL" id="GFDL01013680">
    <property type="protein sequence ID" value="JAV21365.1"/>
    <property type="molecule type" value="Transcribed_RNA"/>
</dbReference>
<keyword evidence="1" id="KW-0863">Zinc-finger</keyword>
<name>A0A1Q3F1C9_CULTA</name>
<dbReference type="AlphaFoldDB" id="A0A1Q3F1C9"/>